<comment type="caution">
    <text evidence="2">The sequence shown here is derived from an EMBL/GenBank/DDBJ whole genome shotgun (WGS) entry which is preliminary data.</text>
</comment>
<reference evidence="2 3" key="1">
    <citation type="submission" date="2023-02" db="EMBL/GenBank/DDBJ databases">
        <title>LHISI_Scaffold_Assembly.</title>
        <authorList>
            <person name="Stuart O.P."/>
            <person name="Cleave R."/>
            <person name="Magrath M.J.L."/>
            <person name="Mikheyev A.S."/>
        </authorList>
    </citation>
    <scope>NUCLEOTIDE SEQUENCE [LARGE SCALE GENOMIC DNA]</scope>
    <source>
        <strain evidence="2">Daus_M_001</strain>
        <tissue evidence="2">Leg muscle</tissue>
    </source>
</reference>
<feature type="compositionally biased region" description="Polar residues" evidence="1">
    <location>
        <begin position="712"/>
        <end position="725"/>
    </location>
</feature>
<evidence type="ECO:0000313" key="3">
    <source>
        <dbReference type="Proteomes" id="UP001159363"/>
    </source>
</evidence>
<gene>
    <name evidence="2" type="ORF">PR048_021347</name>
</gene>
<feature type="region of interest" description="Disordered" evidence="1">
    <location>
        <begin position="589"/>
        <end position="611"/>
    </location>
</feature>
<proteinExistence type="predicted"/>
<evidence type="ECO:0000313" key="2">
    <source>
        <dbReference type="EMBL" id="KAJ8876898.1"/>
    </source>
</evidence>
<keyword evidence="3" id="KW-1185">Reference proteome</keyword>
<feature type="region of interest" description="Disordered" evidence="1">
    <location>
        <begin position="702"/>
        <end position="725"/>
    </location>
</feature>
<accession>A0ABQ9GXY4</accession>
<dbReference type="EMBL" id="JARBHB010000008">
    <property type="protein sequence ID" value="KAJ8876898.1"/>
    <property type="molecule type" value="Genomic_DNA"/>
</dbReference>
<name>A0ABQ9GXY4_9NEOP</name>
<sequence length="733" mass="81795">MACSPHYLTSLDYFLWGTLKDRVYRMVPAMPEDAQERAVAACRGITPETLQAACRALHKVEVVNGEGGSAGVKEERRRGKVDSRGSTLTTSFLPVFVFRFSWVNAAYLALSTAHYSPVSTLQRSESTHHSKESHFDSRGRPRLTLREPRARPGWERVPERLAARPGEPRLGAAGLPTHTCAPAKLPYYTHARYHLPSCSPTNFEYRNTRSKAPIGLKGSVDGPATKCDGERNREHLDTLRLPNSSVLEGNNIIIKSLRSTVDNTVTVQSYLMIVTSGGWVELAVLTEQEHLLKSQPHSMQVVSDKLVAWADELRHRLFRADGRVRVWCKPNEVVDPSCKKGAVQTGGGSVMVWGVFTQHGLDPLVHVPTKLNENRYKTLLGDHLQQFIDFSFPDNTGMFQQDNACLIGLWMSRTGSKSILESSSECRGQHIPPTLSQSRIYGTWREPFAPKIMYLEIPGNFGQLFRQHSLTSLQRSSIHLWSPCDIELRHSFGLEGPYTLLYGYPMTFVMLKKAIISGWKYFGRKLIGHVVSRAEPPYCLTALHPPNRRGRGIMSSQRKKVKINATSGQTQSPSLARPHILAPSTAEVLRSSSSETKRGSIHTPSAFPGHNRSRLLLTAQPVVESGDLSRPPPAYGVNYYQHESNPMIGHQREPHEWNGKRTFPPQVVEETSLGIALHPMKGWSHSTPWEPHPKWWGIAMTRSGHHHGGRAQESSQGTSPVSQFTGIAELALN</sequence>
<dbReference type="Gene3D" id="3.30.420.10">
    <property type="entry name" value="Ribonuclease H-like superfamily/Ribonuclease H"/>
    <property type="match status" value="2"/>
</dbReference>
<evidence type="ECO:0000256" key="1">
    <source>
        <dbReference type="SAM" id="MobiDB-lite"/>
    </source>
</evidence>
<protein>
    <submittedName>
        <fullName evidence="2">Uncharacterized protein</fullName>
    </submittedName>
</protein>
<dbReference type="Proteomes" id="UP001159363">
    <property type="component" value="Chromosome 7"/>
</dbReference>
<dbReference type="InterPro" id="IPR036397">
    <property type="entry name" value="RNaseH_sf"/>
</dbReference>
<organism evidence="2 3">
    <name type="scientific">Dryococelus australis</name>
    <dbReference type="NCBI Taxonomy" id="614101"/>
    <lineage>
        <taxon>Eukaryota</taxon>
        <taxon>Metazoa</taxon>
        <taxon>Ecdysozoa</taxon>
        <taxon>Arthropoda</taxon>
        <taxon>Hexapoda</taxon>
        <taxon>Insecta</taxon>
        <taxon>Pterygota</taxon>
        <taxon>Neoptera</taxon>
        <taxon>Polyneoptera</taxon>
        <taxon>Phasmatodea</taxon>
        <taxon>Verophasmatodea</taxon>
        <taxon>Anareolatae</taxon>
        <taxon>Phasmatidae</taxon>
        <taxon>Eurycanthinae</taxon>
        <taxon>Dryococelus</taxon>
    </lineage>
</organism>